<keyword evidence="1" id="KW-1133">Transmembrane helix</keyword>
<evidence type="ECO:0000313" key="2">
    <source>
        <dbReference type="EMBL" id="KOB87214.1"/>
    </source>
</evidence>
<proteinExistence type="predicted"/>
<keyword evidence="1" id="KW-0472">Membrane</keyword>
<protein>
    <submittedName>
        <fullName evidence="2">Uncharacterized protein</fullName>
    </submittedName>
</protein>
<evidence type="ECO:0000256" key="1">
    <source>
        <dbReference type="SAM" id="Phobius"/>
    </source>
</evidence>
<organism evidence="2 3">
    <name type="scientific">Plasmodium falciparum (isolate Dd2)</name>
    <dbReference type="NCBI Taxonomy" id="57267"/>
    <lineage>
        <taxon>Eukaryota</taxon>
        <taxon>Sar</taxon>
        <taxon>Alveolata</taxon>
        <taxon>Apicomplexa</taxon>
        <taxon>Aconoidasida</taxon>
        <taxon>Haemosporida</taxon>
        <taxon>Plasmodiidae</taxon>
        <taxon>Plasmodium</taxon>
        <taxon>Plasmodium (Laverania)</taxon>
    </lineage>
</organism>
<dbReference type="AlphaFoldDB" id="A0A0L7M2W4"/>
<accession>A0A0L7M2W4</accession>
<name>A0A0L7M2W4_PLAF4</name>
<dbReference type="EMBL" id="DS016484">
    <property type="protein sequence ID" value="KOB87214.1"/>
    <property type="molecule type" value="Genomic_DNA"/>
</dbReference>
<feature type="transmembrane region" description="Helical" evidence="1">
    <location>
        <begin position="21"/>
        <end position="42"/>
    </location>
</feature>
<sequence length="61" mass="7456">MRNIFKYKNRLTFFRKGVHLINIYINIYIFLIVECSLKGGIFRLCHIIKKILILHNIWLHI</sequence>
<reference evidence="3" key="2">
    <citation type="submission" date="2006-09" db="EMBL/GenBank/DDBJ databases">
        <title>The genome sequence of Plasmodium falciparum Dd2.</title>
        <authorList>
            <consortium name="The Broad Institute Genome Sequencing Platform"/>
            <person name="Birren B."/>
            <person name="Lander E."/>
            <person name="Galagan J."/>
            <person name="Nusbaum C."/>
            <person name="Devon K."/>
            <person name="Henn M."/>
            <person name="Jaffe D."/>
            <person name="Butler J."/>
            <person name="Alvarez P."/>
            <person name="Gnerre S."/>
            <person name="Grabherr M."/>
            <person name="Kleber M."/>
            <person name="Mauceli E."/>
            <person name="Brockman W."/>
            <person name="MacCallum I.A."/>
            <person name="Rounsley S."/>
            <person name="Young S."/>
            <person name="LaButti K."/>
            <person name="Pushparaj V."/>
            <person name="DeCaprio D."/>
            <person name="Crawford M."/>
            <person name="Koehrsen M."/>
            <person name="Engels R."/>
            <person name="Montgomery P."/>
            <person name="Pearson M."/>
            <person name="Howarth C."/>
            <person name="Larson L."/>
            <person name="Luoma S."/>
            <person name="White J."/>
            <person name="Kodira C."/>
            <person name="Zeng Q."/>
            <person name="O'Leary S."/>
            <person name="Yandava C."/>
            <person name="Alvarado L."/>
            <person name="Wirth D."/>
            <person name="Volkman S."/>
            <person name="Hartl D."/>
        </authorList>
    </citation>
    <scope>NUCLEOTIDE SEQUENCE [LARGE SCALE GENOMIC DNA]</scope>
</reference>
<dbReference type="KEGG" id="pfd:PFDG_03396"/>
<dbReference type="Proteomes" id="UP000054282">
    <property type="component" value="Unassembled WGS sequence"/>
</dbReference>
<keyword evidence="1" id="KW-0812">Transmembrane</keyword>
<gene>
    <name evidence="2" type="ORF">PFDG_03396</name>
</gene>
<reference evidence="3" key="1">
    <citation type="submission" date="2006-09" db="EMBL/GenBank/DDBJ databases">
        <title>Annotation of Plasmodium falciparum Dd2.</title>
        <authorList>
            <consortium name="The Broad Institute Genome Sequencing Platform"/>
            <person name="Volkman S.K."/>
            <person name="Neafsey D.E."/>
            <person name="Dash A.P."/>
            <person name="Chitnis C.E."/>
            <person name="Hartl D.L."/>
            <person name="Young S.K."/>
            <person name="Zeng Q."/>
            <person name="Koehrsen M."/>
            <person name="Alvarado L."/>
            <person name="Berlin A."/>
            <person name="Borenstein D."/>
            <person name="Chapman S.B."/>
            <person name="Chen Z."/>
            <person name="Engels R."/>
            <person name="Freedman E."/>
            <person name="Gellesch M."/>
            <person name="Goldberg J."/>
            <person name="Griggs A."/>
            <person name="Gujja S."/>
            <person name="Heilman E.R."/>
            <person name="Heiman D.I."/>
            <person name="Howarth C."/>
            <person name="Jen D."/>
            <person name="Larson L."/>
            <person name="Mehta T."/>
            <person name="Neiman D."/>
            <person name="Park D."/>
            <person name="Pearson M."/>
            <person name="Roberts A."/>
            <person name="Saif S."/>
            <person name="Shea T."/>
            <person name="Shenoy N."/>
            <person name="Sisk P."/>
            <person name="Stolte C."/>
            <person name="Sykes S."/>
            <person name="Walk T."/>
            <person name="White J."/>
            <person name="Yandava C."/>
            <person name="Haas B."/>
            <person name="Henn M.R."/>
            <person name="Nusbaum C."/>
            <person name="Birren B."/>
        </authorList>
    </citation>
    <scope>NUCLEOTIDE SEQUENCE [LARGE SCALE GENOMIC DNA]</scope>
</reference>
<evidence type="ECO:0000313" key="3">
    <source>
        <dbReference type="Proteomes" id="UP000054282"/>
    </source>
</evidence>